<dbReference type="InterPro" id="IPR000253">
    <property type="entry name" value="FHA_dom"/>
</dbReference>
<dbReference type="PROSITE" id="PS50006">
    <property type="entry name" value="FHA_DOMAIN"/>
    <property type="match status" value="1"/>
</dbReference>
<dbReference type="Gene3D" id="2.40.50.1020">
    <property type="entry name" value="LytTr DNA-binding domain"/>
    <property type="match status" value="1"/>
</dbReference>
<proteinExistence type="predicted"/>
<evidence type="ECO:0000313" key="4">
    <source>
        <dbReference type="Proteomes" id="UP000469424"/>
    </source>
</evidence>
<dbReference type="Pfam" id="PF00498">
    <property type="entry name" value="FHA"/>
    <property type="match status" value="1"/>
</dbReference>
<dbReference type="InterPro" id="IPR008984">
    <property type="entry name" value="SMAD_FHA_dom_sf"/>
</dbReference>
<dbReference type="Proteomes" id="UP000469424">
    <property type="component" value="Unassembled WGS sequence"/>
</dbReference>
<dbReference type="PROSITE" id="PS50930">
    <property type="entry name" value="HTH_LYTTR"/>
    <property type="match status" value="1"/>
</dbReference>
<dbReference type="InterPro" id="IPR046947">
    <property type="entry name" value="LytR-like"/>
</dbReference>
<name>A0A6N7XM98_9FIRM</name>
<dbReference type="GO" id="GO:0003677">
    <property type="term" value="F:DNA binding"/>
    <property type="evidence" value="ECO:0007669"/>
    <property type="project" value="InterPro"/>
</dbReference>
<comment type="caution">
    <text evidence="3">The sequence shown here is derived from an EMBL/GenBank/DDBJ whole genome shotgun (WGS) entry which is preliminary data.</text>
</comment>
<dbReference type="GO" id="GO:0000156">
    <property type="term" value="F:phosphorelay response regulator activity"/>
    <property type="evidence" value="ECO:0007669"/>
    <property type="project" value="InterPro"/>
</dbReference>
<gene>
    <name evidence="3" type="ORF">FYJ65_07680</name>
</gene>
<dbReference type="AlphaFoldDB" id="A0A6N7XM98"/>
<organism evidence="3 4">
    <name type="scientific">Mogibacterium kristiansenii</name>
    <dbReference type="NCBI Taxonomy" id="2606708"/>
    <lineage>
        <taxon>Bacteria</taxon>
        <taxon>Bacillati</taxon>
        <taxon>Bacillota</taxon>
        <taxon>Clostridia</taxon>
        <taxon>Peptostreptococcales</taxon>
        <taxon>Anaerovoracaceae</taxon>
        <taxon>Mogibacterium</taxon>
    </lineage>
</organism>
<dbReference type="RefSeq" id="WP_154554744.1">
    <property type="nucleotide sequence ID" value="NZ_VUNA01000015.1"/>
</dbReference>
<evidence type="ECO:0000259" key="2">
    <source>
        <dbReference type="PROSITE" id="PS50930"/>
    </source>
</evidence>
<dbReference type="PANTHER" id="PTHR37299">
    <property type="entry name" value="TRANSCRIPTIONAL REGULATOR-RELATED"/>
    <property type="match status" value="1"/>
</dbReference>
<reference evidence="3 4" key="1">
    <citation type="submission" date="2019-08" db="EMBL/GenBank/DDBJ databases">
        <title>In-depth cultivation of the pig gut microbiome towards novel bacterial diversity and tailored functional studies.</title>
        <authorList>
            <person name="Wylensek D."/>
            <person name="Hitch T.C.A."/>
            <person name="Clavel T."/>
        </authorList>
    </citation>
    <scope>NUCLEOTIDE SEQUENCE [LARGE SCALE GENOMIC DNA]</scope>
    <source>
        <strain evidence="3 4">WCA-MUC-591-APC-4B</strain>
    </source>
</reference>
<feature type="domain" description="FHA" evidence="1">
    <location>
        <begin position="192"/>
        <end position="243"/>
    </location>
</feature>
<evidence type="ECO:0000313" key="3">
    <source>
        <dbReference type="EMBL" id="MST71185.1"/>
    </source>
</evidence>
<dbReference type="SMART" id="SM00850">
    <property type="entry name" value="LytTR"/>
    <property type="match status" value="1"/>
</dbReference>
<sequence>MTTFAPSAANSLAIPTPIPLVDPVTTATLSCNLFITNSSFKLCFLIFFILSNFAPFFHRNIEFLICLSTRGSNYKIPIDTILYIESNNRILTIHTLSETYQCYEKLNTLEEHLTGNNFLRCHQSYLVAINQIIGYNNQSITLRDTDTAIPVSRQYQKKTRDFLKNQPSCGTLICTCGIYEGSMIRIKAEQRVLIGRDDNAVDVVINLPFVSRIHCEITYHKKKQKYEIIDYSSNGTFIEGNTRLIPKQVYLLNPETELSLGDFSTTELQLADVPLLLFLFAVKIFNGNK</sequence>
<accession>A0A6N7XM98</accession>
<dbReference type="InterPro" id="IPR007492">
    <property type="entry name" value="LytTR_DNA-bd_dom"/>
</dbReference>
<evidence type="ECO:0000259" key="1">
    <source>
        <dbReference type="PROSITE" id="PS50006"/>
    </source>
</evidence>
<dbReference type="SUPFAM" id="SSF49879">
    <property type="entry name" value="SMAD/FHA domain"/>
    <property type="match status" value="1"/>
</dbReference>
<protein>
    <submittedName>
        <fullName evidence="3">FHA domain-containing protein</fullName>
    </submittedName>
</protein>
<keyword evidence="4" id="KW-1185">Reference proteome</keyword>
<dbReference type="Pfam" id="PF04397">
    <property type="entry name" value="LytTR"/>
    <property type="match status" value="1"/>
</dbReference>
<dbReference type="EMBL" id="VUNA01000015">
    <property type="protein sequence ID" value="MST71185.1"/>
    <property type="molecule type" value="Genomic_DNA"/>
</dbReference>
<feature type="domain" description="HTH LytTR-type" evidence="2">
    <location>
        <begin position="65"/>
        <end position="165"/>
    </location>
</feature>
<dbReference type="Gene3D" id="2.60.200.20">
    <property type="match status" value="1"/>
</dbReference>
<dbReference type="CDD" id="cd00060">
    <property type="entry name" value="FHA"/>
    <property type="match status" value="1"/>
</dbReference>
<dbReference type="SMART" id="SM00240">
    <property type="entry name" value="FHA"/>
    <property type="match status" value="1"/>
</dbReference>
<dbReference type="PANTHER" id="PTHR37299:SF1">
    <property type="entry name" value="STAGE 0 SPORULATION PROTEIN A HOMOLOG"/>
    <property type="match status" value="1"/>
</dbReference>